<dbReference type="Proteomes" id="UP000886653">
    <property type="component" value="Unassembled WGS sequence"/>
</dbReference>
<organism evidence="2 3">
    <name type="scientific">Cronartium quercuum f. sp. fusiforme G11</name>
    <dbReference type="NCBI Taxonomy" id="708437"/>
    <lineage>
        <taxon>Eukaryota</taxon>
        <taxon>Fungi</taxon>
        <taxon>Dikarya</taxon>
        <taxon>Basidiomycota</taxon>
        <taxon>Pucciniomycotina</taxon>
        <taxon>Pucciniomycetes</taxon>
        <taxon>Pucciniales</taxon>
        <taxon>Coleosporiaceae</taxon>
        <taxon>Cronartium</taxon>
    </lineage>
</organism>
<keyword evidence="3" id="KW-1185">Reference proteome</keyword>
<protein>
    <recommendedName>
        <fullName evidence="4">Secreted protein</fullName>
    </recommendedName>
</protein>
<evidence type="ECO:0000313" key="3">
    <source>
        <dbReference type="Proteomes" id="UP000886653"/>
    </source>
</evidence>
<accession>A0A9P6TIB0</accession>
<feature type="chain" id="PRO_5040184129" description="Secreted protein" evidence="1">
    <location>
        <begin position="20"/>
        <end position="161"/>
    </location>
</feature>
<gene>
    <name evidence="2" type="ORF">CROQUDRAFT_650022</name>
</gene>
<reference evidence="2" key="1">
    <citation type="submission" date="2013-11" db="EMBL/GenBank/DDBJ databases">
        <title>Genome sequence of the fusiform rust pathogen reveals effectors for host alternation and coevolution with pine.</title>
        <authorList>
            <consortium name="DOE Joint Genome Institute"/>
            <person name="Smith K."/>
            <person name="Pendleton A."/>
            <person name="Kubisiak T."/>
            <person name="Anderson C."/>
            <person name="Salamov A."/>
            <person name="Aerts A."/>
            <person name="Riley R."/>
            <person name="Clum A."/>
            <person name="Lindquist E."/>
            <person name="Ence D."/>
            <person name="Campbell M."/>
            <person name="Kronenberg Z."/>
            <person name="Feau N."/>
            <person name="Dhillon B."/>
            <person name="Hamelin R."/>
            <person name="Burleigh J."/>
            <person name="Smith J."/>
            <person name="Yandell M."/>
            <person name="Nelson C."/>
            <person name="Grigoriev I."/>
            <person name="Davis J."/>
        </authorList>
    </citation>
    <scope>NUCLEOTIDE SEQUENCE</scope>
    <source>
        <strain evidence="2">G11</strain>
    </source>
</reference>
<feature type="signal peptide" evidence="1">
    <location>
        <begin position="1"/>
        <end position="19"/>
    </location>
</feature>
<sequence length="161" mass="17454">MIHVPLLISIFLLAQPAQSAVKPGAVYVVTWKSTHAQGQSLQGTGVVSVVQSSVCNHADNNFNFNAFFSPYVPKTWSMRMTHAPDTPHYVGSTCGARSKVTLAVSSYSKDIELRIHLWNVCTDSKSCPQKDKSAVIGCQLDKGPPGTTQSVNFLGTDYPCH</sequence>
<evidence type="ECO:0000256" key="1">
    <source>
        <dbReference type="SAM" id="SignalP"/>
    </source>
</evidence>
<evidence type="ECO:0000313" key="2">
    <source>
        <dbReference type="EMBL" id="KAG0152575.1"/>
    </source>
</evidence>
<name>A0A9P6TIB0_9BASI</name>
<dbReference type="EMBL" id="MU167208">
    <property type="protein sequence ID" value="KAG0152575.1"/>
    <property type="molecule type" value="Genomic_DNA"/>
</dbReference>
<evidence type="ECO:0008006" key="4">
    <source>
        <dbReference type="Google" id="ProtNLM"/>
    </source>
</evidence>
<keyword evidence="1" id="KW-0732">Signal</keyword>
<proteinExistence type="predicted"/>
<dbReference type="AlphaFoldDB" id="A0A9P6TIB0"/>
<comment type="caution">
    <text evidence="2">The sequence shown here is derived from an EMBL/GenBank/DDBJ whole genome shotgun (WGS) entry which is preliminary data.</text>
</comment>